<dbReference type="Proteomes" id="UP000201566">
    <property type="component" value="Segment"/>
</dbReference>
<organism evidence="3 4">
    <name type="scientific">Pandoravirus dulcis</name>
    <dbReference type="NCBI Taxonomy" id="1349409"/>
    <lineage>
        <taxon>Viruses</taxon>
        <taxon>Pandoravirus</taxon>
    </lineage>
</organism>
<dbReference type="GeneID" id="16511944"/>
<dbReference type="KEGG" id="vg:16511944"/>
<dbReference type="GO" id="GO:0046654">
    <property type="term" value="P:tetrahydrofolate biosynthetic process"/>
    <property type="evidence" value="ECO:0007669"/>
    <property type="project" value="InterPro"/>
</dbReference>
<feature type="compositionally biased region" description="Polar residues" evidence="1">
    <location>
        <begin position="326"/>
        <end position="335"/>
    </location>
</feature>
<dbReference type="EMBL" id="KC977570">
    <property type="protein sequence ID" value="AGO83279.1"/>
    <property type="molecule type" value="Genomic_DNA"/>
</dbReference>
<dbReference type="RefSeq" id="YP_008319948.1">
    <property type="nucleotide sequence ID" value="NC_021858.1"/>
</dbReference>
<evidence type="ECO:0000259" key="2">
    <source>
        <dbReference type="Pfam" id="PF00186"/>
    </source>
</evidence>
<feature type="region of interest" description="Disordered" evidence="1">
    <location>
        <begin position="185"/>
        <end position="209"/>
    </location>
</feature>
<dbReference type="SUPFAM" id="SSF53597">
    <property type="entry name" value="Dihydrofolate reductase-like"/>
    <property type="match status" value="1"/>
</dbReference>
<feature type="region of interest" description="Disordered" evidence="1">
    <location>
        <begin position="253"/>
        <end position="344"/>
    </location>
</feature>
<dbReference type="Gene3D" id="3.40.430.10">
    <property type="entry name" value="Dihydrofolate Reductase, subunit A"/>
    <property type="match status" value="1"/>
</dbReference>
<feature type="compositionally biased region" description="Acidic residues" evidence="1">
    <location>
        <begin position="285"/>
        <end position="309"/>
    </location>
</feature>
<dbReference type="InterPro" id="IPR024072">
    <property type="entry name" value="DHFR-like_dom_sf"/>
</dbReference>
<dbReference type="GO" id="GO:0004146">
    <property type="term" value="F:dihydrofolate reductase activity"/>
    <property type="evidence" value="ECO:0007669"/>
    <property type="project" value="InterPro"/>
</dbReference>
<accession>S4VZJ9</accession>
<protein>
    <submittedName>
        <fullName evidence="3">Dihydrofolate reductase incomplete domain containing protein</fullName>
    </submittedName>
</protein>
<sequence length="1212" mass="127933">MQASETEDAQTTDDARQDLPAVHVVVCTDSHDTIAVDGVLPWIFRAGCQRASLDALVKDAPVVIGSRSTSAFGGVLPSSRVIILSRGGARPVGVWSRAHLAQSPEAALAMCTGEPVLYVLGGASTFAAFMPHAAVVHRIVVTGHDARPWPPEAAVAYFPWLGRAGGRSTVCGPIVPGREGGCSHQVRSDTLAPYDPIPPPPPRVDPFAEDPDLQQAMMLSFYEHAARSTAPASVCSRSALPAGSAATITSKFRDQTADTDDQDWYVDGGDDDTAAVDDYGRDDDWWITDGDDDDTDDDHDKEDEDEDDDRGNRDDTSDDDPEKDASLSSRWSTPRASPPKPPRGCMVTLLGRQNMALAGAVIARLDREDLLSLWHTSPGTRAVLVDVLTTGPSSPCSDLVHIGSHGDGAETTITRAVQVCPQDEPRCRRTGAAWLWLDVLPRLQSKCAAAERMLARPAAYSSRADLVDYMPGTLERAVAWASATRCGAAVNACLAIGDSMSAASTAYNWSDGFVKRGASAGPVSMWLAGAMGAEDGTAADLATTDVWLSAIGLAIAAGRLRCELLLSLARRIAAYNVATRRRFAGARRCFADARRRAAQPGHPDALACVASARLILGLLRGLAQTRHALDPPVSTETYNDDDEQVARFLERVCDVGLADDVACIARALDAHDSAGIALAEVCCRLRDMATRDASRRARAAGAVLARVFAIVSPINCDRGLRQESWTMRMWPAFGAALAKADVDSFWSSLHPEPDSASALAVRGRYENDVSSADLAGNGPTAGPVCAAAGNNGAANCAVGSDAAVQTGNDDNDNNDSGGLDLLSLFEHETDLCTEVIARLPPWDLISLATASRRAMRSLWAAVCRASLGAGDPRLAGIACAGAIAIDGGLSVPMAPDREAGFGHIAGALMLACHRMPRMEMMADDAEALAVAPSALDGDHAERLWALQRDPNLPAMLADTVAYAARLGCGAVLARCLHVARRMEDIVRRSGHAIARSSGLGSWLNDQMGAVHRTSPVTAAGGAWLPVAALAYIGGHERSLVLVSAVCSQISASPTQLPTRLATTFWSAGGRRVVLPKVEARAAMDPTCRIALVLVACLWGMADRTVHPQRETDRGADDAFLLGLEPLAEFLDSCKDDDGSAHAAARAPPAVTVLDETLQFMQGVYASQEANTASLCLIARLLVAPPGRPLPADSVRAHIANLLVRAASRASSS</sequence>
<name>S4VZJ9_9VIRU</name>
<gene>
    <name evidence="3" type="ORF">pdul_cds_1010</name>
</gene>
<feature type="compositionally biased region" description="Acidic residues" evidence="1">
    <location>
        <begin position="257"/>
        <end position="275"/>
    </location>
</feature>
<reference evidence="3 4" key="1">
    <citation type="journal article" date="2013" name="Science">
        <title>Pandoraviruses: amoeba viruses with genomes up to 2.5 Mb reaching that of parasitic eukaryotes.</title>
        <authorList>
            <person name="Philippe N."/>
            <person name="Legendre M."/>
            <person name="Doutre G."/>
            <person name="Coute Y."/>
            <person name="Poirot O."/>
            <person name="Lescot M."/>
            <person name="Arslan D."/>
            <person name="Seltzer V."/>
            <person name="Bertaux L."/>
            <person name="Bruley C."/>
            <person name="Garin J."/>
            <person name="Claverie J.M."/>
            <person name="Abergel C."/>
        </authorList>
    </citation>
    <scope>NUCLEOTIDE SEQUENCE [LARGE SCALE GENOMIC DNA]</scope>
    <source>
        <strain evidence="3">Melbourne</strain>
    </source>
</reference>
<dbReference type="InterPro" id="IPR001796">
    <property type="entry name" value="DHFR_dom"/>
</dbReference>
<evidence type="ECO:0000313" key="3">
    <source>
        <dbReference type="EMBL" id="AGO83279.1"/>
    </source>
</evidence>
<feature type="compositionally biased region" description="Pro residues" evidence="1">
    <location>
        <begin position="195"/>
        <end position="204"/>
    </location>
</feature>
<evidence type="ECO:0000256" key="1">
    <source>
        <dbReference type="SAM" id="MobiDB-lite"/>
    </source>
</evidence>
<feature type="domain" description="DHFR" evidence="2">
    <location>
        <begin position="22"/>
        <end position="139"/>
    </location>
</feature>
<dbReference type="Pfam" id="PF00186">
    <property type="entry name" value="DHFR_1"/>
    <property type="match status" value="1"/>
</dbReference>
<proteinExistence type="predicted"/>
<evidence type="ECO:0000313" key="4">
    <source>
        <dbReference type="Proteomes" id="UP000201566"/>
    </source>
</evidence>